<sequence length="458" mass="54072">MHQIECRIGSYLSNNVIASHVYRLISTIGIEMAVQFYRDLEETAKKRFDIQDYLKEVARLCLVPFESMDKNSQLKTLSVISTFVDHCHRTVDNDEDERQRWAIKIILIINHHQRNEFISVVSFQTNDSFVFFNPIDYFDDIEFNDETLNDFFLLTENIALLMRKLQYNVFGWTECDMNDLNTNRLIGNCLCLVSSFFNHSCDSNTYWDIADGVIAITSTSIDPLSKRQNELDRYNFTCTCSRCIDDSLKTLCLRCNNCNGPINPIETIGNSSVFRCMSCGHRYENYCNEMTTAIQCHIRLQFVYRYGIAWNNVNISHHVECIQQLFENIVSNVYSRCDPLLLDMLQAYCYLLESDKWEDASKLFQSYFMIPNETNNRQNEYNDRMSIERFILLKKWLQTQCEQENNSMKIEMNLNDQFQDNEIRKELTNLQNILKKKAQNYQLYNGWNLIEEMLNDSL</sequence>
<dbReference type="Proteomes" id="UP001142055">
    <property type="component" value="Chromosome 1"/>
</dbReference>
<proteinExistence type="predicted"/>
<name>A0A9Q0MDA5_BLOTA</name>
<dbReference type="Gene3D" id="2.170.270.10">
    <property type="entry name" value="SET domain"/>
    <property type="match status" value="1"/>
</dbReference>
<evidence type="ECO:0000313" key="2">
    <source>
        <dbReference type="Proteomes" id="UP001142055"/>
    </source>
</evidence>
<keyword evidence="2" id="KW-1185">Reference proteome</keyword>
<comment type="caution">
    <text evidence="1">The sequence shown here is derived from an EMBL/GenBank/DDBJ whole genome shotgun (WGS) entry which is preliminary data.</text>
</comment>
<dbReference type="AlphaFoldDB" id="A0A9Q0MDA5"/>
<accession>A0A9Q0MDA5</accession>
<evidence type="ECO:0000313" key="1">
    <source>
        <dbReference type="EMBL" id="KAJ6223354.1"/>
    </source>
</evidence>
<gene>
    <name evidence="1" type="ORF">RDWZM_001899</name>
</gene>
<dbReference type="SUPFAM" id="SSF82199">
    <property type="entry name" value="SET domain"/>
    <property type="match status" value="1"/>
</dbReference>
<evidence type="ECO:0008006" key="3">
    <source>
        <dbReference type="Google" id="ProtNLM"/>
    </source>
</evidence>
<reference evidence="1" key="1">
    <citation type="submission" date="2022-12" db="EMBL/GenBank/DDBJ databases">
        <title>Genome assemblies of Blomia tropicalis.</title>
        <authorList>
            <person name="Cui Y."/>
        </authorList>
    </citation>
    <scope>NUCLEOTIDE SEQUENCE</scope>
    <source>
        <tissue evidence="1">Adult mites</tissue>
    </source>
</reference>
<organism evidence="1 2">
    <name type="scientific">Blomia tropicalis</name>
    <name type="common">Mite</name>
    <dbReference type="NCBI Taxonomy" id="40697"/>
    <lineage>
        <taxon>Eukaryota</taxon>
        <taxon>Metazoa</taxon>
        <taxon>Ecdysozoa</taxon>
        <taxon>Arthropoda</taxon>
        <taxon>Chelicerata</taxon>
        <taxon>Arachnida</taxon>
        <taxon>Acari</taxon>
        <taxon>Acariformes</taxon>
        <taxon>Sarcoptiformes</taxon>
        <taxon>Astigmata</taxon>
        <taxon>Glycyphagoidea</taxon>
        <taxon>Echimyopodidae</taxon>
        <taxon>Blomia</taxon>
    </lineage>
</organism>
<dbReference type="InterPro" id="IPR046341">
    <property type="entry name" value="SET_dom_sf"/>
</dbReference>
<protein>
    <recommendedName>
        <fullName evidence="3">SET domain-containing protein</fullName>
    </recommendedName>
</protein>
<dbReference type="EMBL" id="JAPWDV010000001">
    <property type="protein sequence ID" value="KAJ6223354.1"/>
    <property type="molecule type" value="Genomic_DNA"/>
</dbReference>